<evidence type="ECO:0000313" key="9">
    <source>
        <dbReference type="Proteomes" id="UP000317835"/>
    </source>
</evidence>
<dbReference type="GO" id="GO:0016020">
    <property type="term" value="C:membrane"/>
    <property type="evidence" value="ECO:0007669"/>
    <property type="project" value="GOC"/>
</dbReference>
<dbReference type="OrthoDB" id="270739at2"/>
<dbReference type="InterPro" id="IPR029052">
    <property type="entry name" value="Metallo-depent_PP-like"/>
</dbReference>
<dbReference type="InterPro" id="IPR043461">
    <property type="entry name" value="LpxH-like"/>
</dbReference>
<dbReference type="GO" id="GO:0009245">
    <property type="term" value="P:lipid A biosynthetic process"/>
    <property type="evidence" value="ECO:0007669"/>
    <property type="project" value="TreeGrafter"/>
</dbReference>
<proteinExistence type="predicted"/>
<evidence type="ECO:0000256" key="1">
    <source>
        <dbReference type="ARBA" id="ARBA00022475"/>
    </source>
</evidence>
<dbReference type="GO" id="GO:0046872">
    <property type="term" value="F:metal ion binding"/>
    <property type="evidence" value="ECO:0007669"/>
    <property type="project" value="UniProtKB-KW"/>
</dbReference>
<dbReference type="PANTHER" id="PTHR34990">
    <property type="entry name" value="UDP-2,3-DIACYLGLUCOSAMINE HYDROLASE-RELATED"/>
    <property type="match status" value="1"/>
</dbReference>
<dbReference type="SUPFAM" id="SSF56300">
    <property type="entry name" value="Metallo-dependent phosphatases"/>
    <property type="match status" value="1"/>
</dbReference>
<evidence type="ECO:0000256" key="5">
    <source>
        <dbReference type="ARBA" id="ARBA00023136"/>
    </source>
</evidence>
<keyword evidence="5" id="KW-0472">Membrane</keyword>
<protein>
    <submittedName>
        <fullName evidence="8">UDP-2,3-diacylglucosamine hydrolase</fullName>
    </submittedName>
</protein>
<organism evidence="8 9">
    <name type="scientific">Tautonia plasticadhaerens</name>
    <dbReference type="NCBI Taxonomy" id="2527974"/>
    <lineage>
        <taxon>Bacteria</taxon>
        <taxon>Pseudomonadati</taxon>
        <taxon>Planctomycetota</taxon>
        <taxon>Planctomycetia</taxon>
        <taxon>Isosphaerales</taxon>
        <taxon>Isosphaeraceae</taxon>
        <taxon>Tautonia</taxon>
    </lineage>
</organism>
<sequence length="243" mass="26938">MADYFASDIHLKLEDRERSGRFASFVESLEPDDALTIVGDLCDFWFASRERGQDPMRCRGLRALAEFRGRGGRLAILTGNHDAWLGPLYCRVLGAEMVEEPLEASSHGVRLSAMHGHRLGARKPWKAAMEGRPFLLGFGAMPGPLARSLADRLILSNHRSLAETHRRHLVTYRDHARKVIESGRANLVLLGHVHDVFDEPVGDGRMIVLGDWIGGTSYVRVDERGVSFVADRPLASTMSVPSA</sequence>
<feature type="domain" description="Calcineurin-like phosphoesterase" evidence="7">
    <location>
        <begin position="5"/>
        <end position="195"/>
    </location>
</feature>
<gene>
    <name evidence="8" type="ORF">ElP_51940</name>
</gene>
<dbReference type="InterPro" id="IPR004843">
    <property type="entry name" value="Calcineurin-like_PHP"/>
</dbReference>
<dbReference type="PANTHER" id="PTHR34990:SF1">
    <property type="entry name" value="UDP-2,3-DIACYLGLUCOSAMINE HYDROLASE"/>
    <property type="match status" value="1"/>
</dbReference>
<dbReference type="RefSeq" id="WP_145274797.1">
    <property type="nucleotide sequence ID" value="NZ_CP036426.1"/>
</dbReference>
<dbReference type="Pfam" id="PF00149">
    <property type="entry name" value="Metallophos"/>
    <property type="match status" value="1"/>
</dbReference>
<evidence type="ECO:0000313" key="8">
    <source>
        <dbReference type="EMBL" id="QDV37259.1"/>
    </source>
</evidence>
<dbReference type="EMBL" id="CP036426">
    <property type="protein sequence ID" value="QDV37259.1"/>
    <property type="molecule type" value="Genomic_DNA"/>
</dbReference>
<dbReference type="KEGG" id="tpla:ElP_51940"/>
<dbReference type="AlphaFoldDB" id="A0A518H8U2"/>
<reference evidence="8 9" key="1">
    <citation type="submission" date="2019-02" db="EMBL/GenBank/DDBJ databases">
        <title>Deep-cultivation of Planctomycetes and their phenomic and genomic characterization uncovers novel biology.</title>
        <authorList>
            <person name="Wiegand S."/>
            <person name="Jogler M."/>
            <person name="Boedeker C."/>
            <person name="Pinto D."/>
            <person name="Vollmers J."/>
            <person name="Rivas-Marin E."/>
            <person name="Kohn T."/>
            <person name="Peeters S.H."/>
            <person name="Heuer A."/>
            <person name="Rast P."/>
            <person name="Oberbeckmann S."/>
            <person name="Bunk B."/>
            <person name="Jeske O."/>
            <person name="Meyerdierks A."/>
            <person name="Storesund J.E."/>
            <person name="Kallscheuer N."/>
            <person name="Luecker S."/>
            <person name="Lage O.M."/>
            <person name="Pohl T."/>
            <person name="Merkel B.J."/>
            <person name="Hornburger P."/>
            <person name="Mueller R.-W."/>
            <person name="Bruemmer F."/>
            <person name="Labrenz M."/>
            <person name="Spormann A.M."/>
            <person name="Op den Camp H."/>
            <person name="Overmann J."/>
            <person name="Amann R."/>
            <person name="Jetten M.S.M."/>
            <person name="Mascher T."/>
            <person name="Medema M.H."/>
            <person name="Devos D.P."/>
            <person name="Kaster A.-K."/>
            <person name="Ovreas L."/>
            <person name="Rohde M."/>
            <person name="Galperin M.Y."/>
            <person name="Jogler C."/>
        </authorList>
    </citation>
    <scope>NUCLEOTIDE SEQUENCE [LARGE SCALE GENOMIC DNA]</scope>
    <source>
        <strain evidence="8 9">ElP</strain>
    </source>
</reference>
<name>A0A518H8U2_9BACT</name>
<keyword evidence="9" id="KW-1185">Reference proteome</keyword>
<keyword evidence="3" id="KW-0479">Metal-binding</keyword>
<keyword evidence="1" id="KW-1003">Cell membrane</keyword>
<accession>A0A518H8U2</accession>
<evidence type="ECO:0000256" key="3">
    <source>
        <dbReference type="ARBA" id="ARBA00022723"/>
    </source>
</evidence>
<keyword evidence="6" id="KW-0464">Manganese</keyword>
<dbReference type="GO" id="GO:0008758">
    <property type="term" value="F:UDP-2,3-diacylglucosamine hydrolase activity"/>
    <property type="evidence" value="ECO:0007669"/>
    <property type="project" value="TreeGrafter"/>
</dbReference>
<dbReference type="Gene3D" id="3.60.21.10">
    <property type="match status" value="1"/>
</dbReference>
<evidence type="ECO:0000256" key="2">
    <source>
        <dbReference type="ARBA" id="ARBA00022519"/>
    </source>
</evidence>
<evidence type="ECO:0000256" key="4">
    <source>
        <dbReference type="ARBA" id="ARBA00022801"/>
    </source>
</evidence>
<dbReference type="Proteomes" id="UP000317835">
    <property type="component" value="Chromosome"/>
</dbReference>
<keyword evidence="2" id="KW-0997">Cell inner membrane</keyword>
<keyword evidence="4 8" id="KW-0378">Hydrolase</keyword>
<evidence type="ECO:0000259" key="7">
    <source>
        <dbReference type="Pfam" id="PF00149"/>
    </source>
</evidence>
<evidence type="ECO:0000256" key="6">
    <source>
        <dbReference type="ARBA" id="ARBA00023211"/>
    </source>
</evidence>